<evidence type="ECO:0000256" key="2">
    <source>
        <dbReference type="SAM" id="Phobius"/>
    </source>
</evidence>
<evidence type="ECO:0000256" key="1">
    <source>
        <dbReference type="SAM" id="Coils"/>
    </source>
</evidence>
<reference evidence="3" key="1">
    <citation type="submission" date="2018-06" db="EMBL/GenBank/DDBJ databases">
        <title>Sequence of the Fusobacterium nucleatum str. 12230 genome.</title>
        <authorList>
            <person name="Navarre W."/>
        </authorList>
    </citation>
    <scope>NUCLEOTIDE SEQUENCE [LARGE SCALE GENOMIC DNA]</scope>
    <source>
        <strain evidence="3">12230</strain>
    </source>
</reference>
<name>A0A323TTF0_FUSNU</name>
<feature type="transmembrane region" description="Helical" evidence="2">
    <location>
        <begin position="568"/>
        <end position="588"/>
    </location>
</feature>
<proteinExistence type="predicted"/>
<feature type="transmembrane region" description="Helical" evidence="2">
    <location>
        <begin position="544"/>
        <end position="562"/>
    </location>
</feature>
<evidence type="ECO:0000313" key="3">
    <source>
        <dbReference type="EMBL" id="PZA03754.1"/>
    </source>
</evidence>
<feature type="coiled-coil region" evidence="1">
    <location>
        <begin position="506"/>
        <end position="543"/>
    </location>
</feature>
<gene>
    <name evidence="3" type="ORF">DNF10_10245</name>
</gene>
<keyword evidence="1" id="KW-0175">Coiled coil</keyword>
<dbReference type="AlphaFoldDB" id="A0A323TTF0"/>
<accession>A0A323TTF0</accession>
<keyword evidence="2" id="KW-1133">Transmembrane helix</keyword>
<sequence>MKPKISNKLLSSYALMRELYDNKKNMKEVISNFILFLLFIKRIKIFSIEDVKEGFCKEFNFDIPISVIKICLNLLKKKNIIKKENKKFILQEKFSLEFDIKKYEELDVKNTFFLKNLLIYLQEFDNKLTLENVTQDLCSYLLDREKISQDKIEKISSFLLRNSSNLELYNTFTKIEEGVLLYSGITYTNMSEVGIWNNKLTIYLDTEVLLDSYNYNGDTYKKQFDEFWQLISEVNKKKKYIELKYFSTKFDEIEKIFDYIDNSFNQNIYLQKEAFLTIKSKCKKREELIIEKARFLKYLTSKNITKENELQLTEDNYHNNLISEEKISYYITNKQLEREKIETIFNDLNCINLLRKGKKATEVEKSKYILLTRNSKTLSISYEEFQKQESTVLTVNFDTMITILWFKLNKGFGNPENISSLKSISKAQFVLQNMIKRRVKEVMIELQNEDIEKETIEYVIADIKSKESTTLSKIENLCLEDDEIQEIEMYDIERIINEKLRKDEEKNIVEKKLEDSQKDNAILKSELKILKDKEQKRKNKNKKIIIFIFIVIGIMIMCYGYYYKDKYANIYTYLGFIIALFSSFYNNIKSCIKKLI</sequence>
<dbReference type="EMBL" id="QKOC01000016">
    <property type="protein sequence ID" value="PZA03754.1"/>
    <property type="molecule type" value="Genomic_DNA"/>
</dbReference>
<keyword evidence="2" id="KW-0472">Membrane</keyword>
<comment type="caution">
    <text evidence="3">The sequence shown here is derived from an EMBL/GenBank/DDBJ whole genome shotgun (WGS) entry which is preliminary data.</text>
</comment>
<organism evidence="3">
    <name type="scientific">Fusobacterium nucleatum</name>
    <dbReference type="NCBI Taxonomy" id="851"/>
    <lineage>
        <taxon>Bacteria</taxon>
        <taxon>Fusobacteriati</taxon>
        <taxon>Fusobacteriota</taxon>
        <taxon>Fusobacteriia</taxon>
        <taxon>Fusobacteriales</taxon>
        <taxon>Fusobacteriaceae</taxon>
        <taxon>Fusobacterium</taxon>
    </lineage>
</organism>
<protein>
    <submittedName>
        <fullName evidence="3">Uncharacterized protein</fullName>
    </submittedName>
</protein>
<keyword evidence="2" id="KW-0812">Transmembrane</keyword>